<comment type="caution">
    <text evidence="2">The sequence shown here is derived from an EMBL/GenBank/DDBJ whole genome shotgun (WGS) entry which is preliminary data.</text>
</comment>
<evidence type="ECO:0000256" key="1">
    <source>
        <dbReference type="SAM" id="MobiDB-lite"/>
    </source>
</evidence>
<dbReference type="EMBL" id="JARKHS020035990">
    <property type="protein sequence ID" value="KAK8756692.1"/>
    <property type="molecule type" value="Genomic_DNA"/>
</dbReference>
<proteinExistence type="predicted"/>
<name>A0AAQ4D2K2_AMBAM</name>
<sequence>MLCRASQDQRELQIGKRSSNGPGEHRMYQREASFGQIPWKMKRTRRKWKTLCILKQQATEQTGGYAVKTRLTGLMR</sequence>
<accession>A0AAQ4D2K2</accession>
<gene>
    <name evidence="2" type="ORF">V5799_000608</name>
</gene>
<evidence type="ECO:0000313" key="2">
    <source>
        <dbReference type="EMBL" id="KAK8756692.1"/>
    </source>
</evidence>
<dbReference type="AlphaFoldDB" id="A0AAQ4D2K2"/>
<reference evidence="2 3" key="1">
    <citation type="journal article" date="2023" name="Arcadia Sci">
        <title>De novo assembly of a long-read Amblyomma americanum tick genome.</title>
        <authorList>
            <person name="Chou S."/>
            <person name="Poskanzer K.E."/>
            <person name="Rollins M."/>
            <person name="Thuy-Boun P.S."/>
        </authorList>
    </citation>
    <scope>NUCLEOTIDE SEQUENCE [LARGE SCALE GENOMIC DNA]</scope>
    <source>
        <strain evidence="2">F_SG_1</strain>
        <tissue evidence="2">Salivary glands</tissue>
    </source>
</reference>
<protein>
    <submittedName>
        <fullName evidence="2">Uncharacterized protein</fullName>
    </submittedName>
</protein>
<keyword evidence="3" id="KW-1185">Reference proteome</keyword>
<organism evidence="2 3">
    <name type="scientific">Amblyomma americanum</name>
    <name type="common">Lone star tick</name>
    <dbReference type="NCBI Taxonomy" id="6943"/>
    <lineage>
        <taxon>Eukaryota</taxon>
        <taxon>Metazoa</taxon>
        <taxon>Ecdysozoa</taxon>
        <taxon>Arthropoda</taxon>
        <taxon>Chelicerata</taxon>
        <taxon>Arachnida</taxon>
        <taxon>Acari</taxon>
        <taxon>Parasitiformes</taxon>
        <taxon>Ixodida</taxon>
        <taxon>Ixodoidea</taxon>
        <taxon>Ixodidae</taxon>
        <taxon>Amblyomminae</taxon>
        <taxon>Amblyomma</taxon>
    </lineage>
</organism>
<evidence type="ECO:0000313" key="3">
    <source>
        <dbReference type="Proteomes" id="UP001321473"/>
    </source>
</evidence>
<feature type="region of interest" description="Disordered" evidence="1">
    <location>
        <begin position="1"/>
        <end position="26"/>
    </location>
</feature>
<dbReference type="Proteomes" id="UP001321473">
    <property type="component" value="Unassembled WGS sequence"/>
</dbReference>